<evidence type="ECO:0000313" key="2">
    <source>
        <dbReference type="EMBL" id="NTS63550.1"/>
    </source>
</evidence>
<evidence type="ECO:0000313" key="3">
    <source>
        <dbReference type="Proteomes" id="UP000621447"/>
    </source>
</evidence>
<dbReference type="RefSeq" id="WP_174191677.1">
    <property type="nucleotide sequence ID" value="NZ_JABULH010000001.1"/>
</dbReference>
<gene>
    <name evidence="2" type="ORF">HRV97_00065</name>
</gene>
<evidence type="ECO:0000256" key="1">
    <source>
        <dbReference type="SAM" id="MobiDB-lite"/>
    </source>
</evidence>
<dbReference type="Proteomes" id="UP000621447">
    <property type="component" value="Unassembled WGS sequence"/>
</dbReference>
<organism evidence="2 3">
    <name type="scientific">Sphingomonas hominis</name>
    <dbReference type="NCBI Taxonomy" id="2741495"/>
    <lineage>
        <taxon>Bacteria</taxon>
        <taxon>Pseudomonadati</taxon>
        <taxon>Pseudomonadota</taxon>
        <taxon>Alphaproteobacteria</taxon>
        <taxon>Sphingomonadales</taxon>
        <taxon>Sphingomonadaceae</taxon>
        <taxon>Sphingomonas</taxon>
    </lineage>
</organism>
<proteinExistence type="predicted"/>
<sequence length="100" mass="11252">MAALDYFTGAARGWRDKAGERLDVLIARRGMGAERYIAKRLERTTWGSFERRRWTYIAALLSKRERSVEAPRLGRSFIDLGLAGTAGDDPRSESDGKTDT</sequence>
<name>A0ABX2JI76_9SPHN</name>
<comment type="caution">
    <text evidence="2">The sequence shown here is derived from an EMBL/GenBank/DDBJ whole genome shotgun (WGS) entry which is preliminary data.</text>
</comment>
<dbReference type="EMBL" id="JABULH010000001">
    <property type="protein sequence ID" value="NTS63550.1"/>
    <property type="molecule type" value="Genomic_DNA"/>
</dbReference>
<keyword evidence="3" id="KW-1185">Reference proteome</keyword>
<feature type="region of interest" description="Disordered" evidence="1">
    <location>
        <begin position="81"/>
        <end position="100"/>
    </location>
</feature>
<protein>
    <submittedName>
        <fullName evidence="2">Uncharacterized protein</fullName>
    </submittedName>
</protein>
<feature type="compositionally biased region" description="Basic and acidic residues" evidence="1">
    <location>
        <begin position="88"/>
        <end position="100"/>
    </location>
</feature>
<accession>A0ABX2JI76</accession>
<reference evidence="2 3" key="1">
    <citation type="submission" date="2020-06" db="EMBL/GenBank/DDBJ databases">
        <title>Sphingomonas hominis sp. nov., a member of the Sphingomonas, isolated from the hair of a 22-year-old girl.</title>
        <authorList>
            <person name="Zhang D.-F."/>
            <person name="Cui X.-W."/>
        </authorList>
    </citation>
    <scope>NUCLEOTIDE SEQUENCE [LARGE SCALE GENOMIC DNA]</scope>
    <source>
        <strain evidence="2 3">HHU CXW</strain>
    </source>
</reference>